<protein>
    <submittedName>
        <fullName evidence="1">Uncharacterized protein</fullName>
    </submittedName>
</protein>
<gene>
    <name evidence="1" type="ORF">HDA39_003451</name>
</gene>
<dbReference type="Proteomes" id="UP000549971">
    <property type="component" value="Unassembled WGS sequence"/>
</dbReference>
<comment type="caution">
    <text evidence="1">The sequence shown here is derived from an EMBL/GenBank/DDBJ whole genome shotgun (WGS) entry which is preliminary data.</text>
</comment>
<keyword evidence="2" id="KW-1185">Reference proteome</keyword>
<sequence length="68" mass="7713">MLEPYVVVKRDEPLRHLLRRPHQVVVPPGLRQVAASAVRGDLPFQVSDPRRRLGPRLVGVVRDVQDLS</sequence>
<dbReference type="AlphaFoldDB" id="A0A7W9MUZ2"/>
<name>A0A7W9MUZ2_9ACTN</name>
<dbReference type="RefSeq" id="WP_184796199.1">
    <property type="nucleotide sequence ID" value="NZ_JACHMY010000001.1"/>
</dbReference>
<evidence type="ECO:0000313" key="1">
    <source>
        <dbReference type="EMBL" id="MBB5836717.1"/>
    </source>
</evidence>
<dbReference type="EMBL" id="JACHMY010000001">
    <property type="protein sequence ID" value="MBB5836717.1"/>
    <property type="molecule type" value="Genomic_DNA"/>
</dbReference>
<evidence type="ECO:0000313" key="2">
    <source>
        <dbReference type="Proteomes" id="UP000549971"/>
    </source>
</evidence>
<organism evidence="1 2">
    <name type="scientific">Kribbella italica</name>
    <dbReference type="NCBI Taxonomy" id="1540520"/>
    <lineage>
        <taxon>Bacteria</taxon>
        <taxon>Bacillati</taxon>
        <taxon>Actinomycetota</taxon>
        <taxon>Actinomycetes</taxon>
        <taxon>Propionibacteriales</taxon>
        <taxon>Kribbellaceae</taxon>
        <taxon>Kribbella</taxon>
    </lineage>
</organism>
<accession>A0A7W9MUZ2</accession>
<proteinExistence type="predicted"/>
<reference evidence="1 2" key="1">
    <citation type="submission" date="2020-08" db="EMBL/GenBank/DDBJ databases">
        <title>Sequencing the genomes of 1000 actinobacteria strains.</title>
        <authorList>
            <person name="Klenk H.-P."/>
        </authorList>
    </citation>
    <scope>NUCLEOTIDE SEQUENCE [LARGE SCALE GENOMIC DNA]</scope>
    <source>
        <strain evidence="1 2">DSM 28967</strain>
    </source>
</reference>